<organism evidence="2 3">
    <name type="scientific">Nocardia thailandica</name>
    <dbReference type="NCBI Taxonomy" id="257275"/>
    <lineage>
        <taxon>Bacteria</taxon>
        <taxon>Bacillati</taxon>
        <taxon>Actinomycetota</taxon>
        <taxon>Actinomycetes</taxon>
        <taxon>Mycobacteriales</taxon>
        <taxon>Nocardiaceae</taxon>
        <taxon>Nocardia</taxon>
    </lineage>
</organism>
<name>A0ABW6PPH7_9NOCA</name>
<dbReference type="RefSeq" id="WP_387700876.1">
    <property type="nucleotide sequence ID" value="NZ_JBIAMX010000008.1"/>
</dbReference>
<feature type="region of interest" description="Disordered" evidence="1">
    <location>
        <begin position="372"/>
        <end position="454"/>
    </location>
</feature>
<evidence type="ECO:0000313" key="3">
    <source>
        <dbReference type="Proteomes" id="UP001601444"/>
    </source>
</evidence>
<feature type="compositionally biased region" description="Low complexity" evidence="1">
    <location>
        <begin position="373"/>
        <end position="407"/>
    </location>
</feature>
<evidence type="ECO:0000313" key="2">
    <source>
        <dbReference type="EMBL" id="MFF0544302.1"/>
    </source>
</evidence>
<dbReference type="EMBL" id="JBIAMX010000008">
    <property type="protein sequence ID" value="MFF0544302.1"/>
    <property type="molecule type" value="Genomic_DNA"/>
</dbReference>
<proteinExistence type="predicted"/>
<reference evidence="2 3" key="1">
    <citation type="submission" date="2024-10" db="EMBL/GenBank/DDBJ databases">
        <title>The Natural Products Discovery Center: Release of the First 8490 Sequenced Strains for Exploring Actinobacteria Biosynthetic Diversity.</title>
        <authorList>
            <person name="Kalkreuter E."/>
            <person name="Kautsar S.A."/>
            <person name="Yang D."/>
            <person name="Bader C.D."/>
            <person name="Teijaro C.N."/>
            <person name="Fluegel L."/>
            <person name="Davis C.M."/>
            <person name="Simpson J.R."/>
            <person name="Lauterbach L."/>
            <person name="Steele A.D."/>
            <person name="Gui C."/>
            <person name="Meng S."/>
            <person name="Li G."/>
            <person name="Viehrig K."/>
            <person name="Ye F."/>
            <person name="Su P."/>
            <person name="Kiefer A.F."/>
            <person name="Nichols A."/>
            <person name="Cepeda A.J."/>
            <person name="Yan W."/>
            <person name="Fan B."/>
            <person name="Jiang Y."/>
            <person name="Adhikari A."/>
            <person name="Zheng C.-J."/>
            <person name="Schuster L."/>
            <person name="Cowan T.M."/>
            <person name="Smanski M.J."/>
            <person name="Chevrette M.G."/>
            <person name="De Carvalho L.P.S."/>
            <person name="Shen B."/>
        </authorList>
    </citation>
    <scope>NUCLEOTIDE SEQUENCE [LARGE SCALE GENOMIC DNA]</scope>
    <source>
        <strain evidence="2 3">NPDC004045</strain>
    </source>
</reference>
<keyword evidence="3" id="KW-1185">Reference proteome</keyword>
<evidence type="ECO:0000256" key="1">
    <source>
        <dbReference type="SAM" id="MobiDB-lite"/>
    </source>
</evidence>
<comment type="caution">
    <text evidence="2">The sequence shown here is derived from an EMBL/GenBank/DDBJ whole genome shotgun (WGS) entry which is preliminary data.</text>
</comment>
<dbReference type="Proteomes" id="UP001601444">
    <property type="component" value="Unassembled WGS sequence"/>
</dbReference>
<sequence length="546" mass="51826">MKPISTSGDGVIAPTAAEEASLSYATAVSANGQAVLDVPLVQLPADLSSLGEEPVFALARKIVDDGSGGLTTPAGLSGLSGLGTGTTDAQDILSGVSTGATDAATGLFDGAQSALTGANTLLGSSGALTGAQTALDTARSSLGLTGTSSGTAASAAASTITEDPVSALLSGISIPALPGVDTLFEPILSLLSSFGTGVFSSLDPTSILSNSSSLIDTAISVAQGGLTTVQQLWDGDSADAATTASKQAQASGTETSQRGVDIAALTEQAAAVVQAGNAQLTGIATTFATQATVLAPTIMLPTTQTALIALATEHLGSAVTVVNTTRGELAGKTAELTSTVQSLVANSGLPSPDEVASTAAQNIGEPLLEKAQSALSGDSTTSGGTNTTTAGTNAAGSGSPTTTSAAGLGTGGKGGTPSTGKGGGGSPSLGALGSTGSPTTGTPKAGASVPGSGGVPAAAVRPVSAGLGSGAGTTTAGTGNSFMGGGAGAGAGAGRGGNDDEHGRTVQPYQSRSGNDDLTGPLGESTPEVIGATSADEAGTIDESRF</sequence>
<protein>
    <submittedName>
        <fullName evidence="2">Uncharacterized protein</fullName>
    </submittedName>
</protein>
<feature type="compositionally biased region" description="Low complexity" evidence="1">
    <location>
        <begin position="428"/>
        <end position="447"/>
    </location>
</feature>
<feature type="compositionally biased region" description="Gly residues" evidence="1">
    <location>
        <begin position="408"/>
        <end position="427"/>
    </location>
</feature>
<feature type="compositionally biased region" description="Gly residues" evidence="1">
    <location>
        <begin position="487"/>
        <end position="496"/>
    </location>
</feature>
<gene>
    <name evidence="2" type="ORF">ACFYTF_15840</name>
</gene>
<feature type="region of interest" description="Disordered" evidence="1">
    <location>
        <begin position="487"/>
        <end position="546"/>
    </location>
</feature>
<accession>A0ABW6PPH7</accession>